<feature type="transmembrane region" description="Helical" evidence="7">
    <location>
        <begin position="159"/>
        <end position="181"/>
    </location>
</feature>
<name>A0A0C3QSL3_9AGAM</name>
<feature type="transmembrane region" description="Helical" evidence="7">
    <location>
        <begin position="133"/>
        <end position="153"/>
    </location>
</feature>
<sequence length="394" mass="42375">MTPRQEKMYLAALCFCLSVAGWNDGTIGPLLPRIQEYYHIGYTVVSLLFVTGCTGVLCGATCNVYLSDKLGFGKLIAAAAALQIATYAAMAPAPPFGVLCFVYFVNGFALSLQDAQCSTFVASIPRNSKRNMGILHSCYGFGGFVSPFIATQFAQLPRWNFFFLCSLGVALLNVTSLLYVFRLKPQTHFIPETHTEGQEPVRSGNKYKQIMSQKTVHLVAFFLLLHVGAGATLGGWMFTYLLNERGGGPSAGYVSSGFAGGIALGRIVLLPLNSLVGRVLYLTLYSLSLECVVWFVPNLIGNAVAVAFVGLVLGPFYPIAMNVVSGLLPRWLLAGSIGWIAAFGPAGAAIFPFIMGALSSKYGVHVLQPLVIATIGGQMVLWFAIGRLKPKRPE</sequence>
<feature type="transmembrane region" description="Helical" evidence="7">
    <location>
        <begin position="279"/>
        <end position="297"/>
    </location>
</feature>
<keyword evidence="3" id="KW-0813">Transport</keyword>
<dbReference type="Proteomes" id="UP000054248">
    <property type="component" value="Unassembled WGS sequence"/>
</dbReference>
<reference evidence="10" key="2">
    <citation type="submission" date="2015-01" db="EMBL/GenBank/DDBJ databases">
        <title>Evolutionary Origins and Diversification of the Mycorrhizal Mutualists.</title>
        <authorList>
            <consortium name="DOE Joint Genome Institute"/>
            <consortium name="Mycorrhizal Genomics Consortium"/>
            <person name="Kohler A."/>
            <person name="Kuo A."/>
            <person name="Nagy L.G."/>
            <person name="Floudas D."/>
            <person name="Copeland A."/>
            <person name="Barry K.W."/>
            <person name="Cichocki N."/>
            <person name="Veneault-Fourrey C."/>
            <person name="LaButti K."/>
            <person name="Lindquist E.A."/>
            <person name="Lipzen A."/>
            <person name="Lundell T."/>
            <person name="Morin E."/>
            <person name="Murat C."/>
            <person name="Riley R."/>
            <person name="Ohm R."/>
            <person name="Sun H."/>
            <person name="Tunlid A."/>
            <person name="Henrissat B."/>
            <person name="Grigoriev I.V."/>
            <person name="Hibbett D.S."/>
            <person name="Martin F."/>
        </authorList>
    </citation>
    <scope>NUCLEOTIDE SEQUENCE [LARGE SCALE GENOMIC DNA]</scope>
    <source>
        <strain evidence="10">MUT 4182</strain>
    </source>
</reference>
<feature type="transmembrane region" description="Helical" evidence="7">
    <location>
        <begin position="216"/>
        <end position="238"/>
    </location>
</feature>
<keyword evidence="5 7" id="KW-1133">Transmembrane helix</keyword>
<evidence type="ECO:0000313" key="10">
    <source>
        <dbReference type="Proteomes" id="UP000054248"/>
    </source>
</evidence>
<dbReference type="EMBL" id="KN822966">
    <property type="protein sequence ID" value="KIO31014.1"/>
    <property type="molecule type" value="Genomic_DNA"/>
</dbReference>
<dbReference type="AlphaFoldDB" id="A0A0C3QSL3"/>
<dbReference type="PANTHER" id="PTHR23514">
    <property type="entry name" value="BYPASS OF STOP CODON PROTEIN 6"/>
    <property type="match status" value="1"/>
</dbReference>
<dbReference type="STRING" id="1051891.A0A0C3QSL3"/>
<feature type="transmembrane region" description="Helical" evidence="7">
    <location>
        <begin position="37"/>
        <end position="60"/>
    </location>
</feature>
<dbReference type="Gene3D" id="1.20.1250.20">
    <property type="entry name" value="MFS general substrate transporter like domains"/>
    <property type="match status" value="1"/>
</dbReference>
<dbReference type="InterPro" id="IPR011701">
    <property type="entry name" value="MFS"/>
</dbReference>
<gene>
    <name evidence="9" type="ORF">M407DRAFT_68385</name>
</gene>
<feature type="transmembrane region" description="Helical" evidence="7">
    <location>
        <begin position="331"/>
        <end position="354"/>
    </location>
</feature>
<dbReference type="PROSITE" id="PS50850">
    <property type="entry name" value="MFS"/>
    <property type="match status" value="1"/>
</dbReference>
<comment type="similarity">
    <text evidence="2">Belongs to the major facilitator superfamily.</text>
</comment>
<evidence type="ECO:0000259" key="8">
    <source>
        <dbReference type="PROSITE" id="PS50850"/>
    </source>
</evidence>
<feature type="transmembrane region" description="Helical" evidence="7">
    <location>
        <begin position="250"/>
        <end position="272"/>
    </location>
</feature>
<feature type="transmembrane region" description="Helical" evidence="7">
    <location>
        <begin position="303"/>
        <end position="324"/>
    </location>
</feature>
<evidence type="ECO:0000256" key="1">
    <source>
        <dbReference type="ARBA" id="ARBA00004127"/>
    </source>
</evidence>
<feature type="transmembrane region" description="Helical" evidence="7">
    <location>
        <begin position="366"/>
        <end position="385"/>
    </location>
</feature>
<evidence type="ECO:0000256" key="3">
    <source>
        <dbReference type="ARBA" id="ARBA00022448"/>
    </source>
</evidence>
<keyword evidence="6 7" id="KW-0472">Membrane</keyword>
<dbReference type="SUPFAM" id="SSF103473">
    <property type="entry name" value="MFS general substrate transporter"/>
    <property type="match status" value="1"/>
</dbReference>
<evidence type="ECO:0000256" key="6">
    <source>
        <dbReference type="ARBA" id="ARBA00023136"/>
    </source>
</evidence>
<keyword evidence="10" id="KW-1185">Reference proteome</keyword>
<comment type="subcellular location">
    <subcellularLocation>
        <location evidence="1">Endomembrane system</location>
        <topology evidence="1">Multi-pass membrane protein</topology>
    </subcellularLocation>
</comment>
<dbReference type="GO" id="GO:0022857">
    <property type="term" value="F:transmembrane transporter activity"/>
    <property type="evidence" value="ECO:0007669"/>
    <property type="project" value="InterPro"/>
</dbReference>
<dbReference type="FunFam" id="1.20.1250.20:FF:000286">
    <property type="entry name" value="MFS efflux transporter"/>
    <property type="match status" value="1"/>
</dbReference>
<evidence type="ECO:0000313" key="9">
    <source>
        <dbReference type="EMBL" id="KIO31014.1"/>
    </source>
</evidence>
<dbReference type="InterPro" id="IPR051788">
    <property type="entry name" value="MFS_Transporter"/>
</dbReference>
<evidence type="ECO:0000256" key="7">
    <source>
        <dbReference type="SAM" id="Phobius"/>
    </source>
</evidence>
<keyword evidence="4 7" id="KW-0812">Transmembrane</keyword>
<feature type="transmembrane region" description="Helical" evidence="7">
    <location>
        <begin position="96"/>
        <end position="112"/>
    </location>
</feature>
<feature type="domain" description="Major facilitator superfamily (MFS) profile" evidence="8">
    <location>
        <begin position="9"/>
        <end position="389"/>
    </location>
</feature>
<evidence type="ECO:0000256" key="2">
    <source>
        <dbReference type="ARBA" id="ARBA00008335"/>
    </source>
</evidence>
<evidence type="ECO:0000256" key="5">
    <source>
        <dbReference type="ARBA" id="ARBA00022989"/>
    </source>
</evidence>
<dbReference type="GO" id="GO:0012505">
    <property type="term" value="C:endomembrane system"/>
    <property type="evidence" value="ECO:0007669"/>
    <property type="project" value="UniProtKB-SubCell"/>
</dbReference>
<organism evidence="9 10">
    <name type="scientific">Tulasnella calospora MUT 4182</name>
    <dbReference type="NCBI Taxonomy" id="1051891"/>
    <lineage>
        <taxon>Eukaryota</taxon>
        <taxon>Fungi</taxon>
        <taxon>Dikarya</taxon>
        <taxon>Basidiomycota</taxon>
        <taxon>Agaricomycotina</taxon>
        <taxon>Agaricomycetes</taxon>
        <taxon>Cantharellales</taxon>
        <taxon>Tulasnellaceae</taxon>
        <taxon>Tulasnella</taxon>
    </lineage>
</organism>
<accession>A0A0C3QSL3</accession>
<dbReference type="InterPro" id="IPR036259">
    <property type="entry name" value="MFS_trans_sf"/>
</dbReference>
<dbReference type="PANTHER" id="PTHR23514:SF3">
    <property type="entry name" value="BYPASS OF STOP CODON PROTEIN 6"/>
    <property type="match status" value="1"/>
</dbReference>
<proteinExistence type="inferred from homology"/>
<dbReference type="InterPro" id="IPR020846">
    <property type="entry name" value="MFS_dom"/>
</dbReference>
<evidence type="ECO:0000256" key="4">
    <source>
        <dbReference type="ARBA" id="ARBA00022692"/>
    </source>
</evidence>
<reference evidence="9 10" key="1">
    <citation type="submission" date="2014-04" db="EMBL/GenBank/DDBJ databases">
        <authorList>
            <consortium name="DOE Joint Genome Institute"/>
            <person name="Kuo A."/>
            <person name="Girlanda M."/>
            <person name="Perotto S."/>
            <person name="Kohler A."/>
            <person name="Nagy L.G."/>
            <person name="Floudas D."/>
            <person name="Copeland A."/>
            <person name="Barry K.W."/>
            <person name="Cichocki N."/>
            <person name="Veneault-Fourrey C."/>
            <person name="LaButti K."/>
            <person name="Lindquist E.A."/>
            <person name="Lipzen A."/>
            <person name="Lundell T."/>
            <person name="Morin E."/>
            <person name="Murat C."/>
            <person name="Sun H."/>
            <person name="Tunlid A."/>
            <person name="Henrissat B."/>
            <person name="Grigoriev I.V."/>
            <person name="Hibbett D.S."/>
            <person name="Martin F."/>
            <person name="Nordberg H.P."/>
            <person name="Cantor M.N."/>
            <person name="Hua S.X."/>
        </authorList>
    </citation>
    <scope>NUCLEOTIDE SEQUENCE [LARGE SCALE GENOMIC DNA]</scope>
    <source>
        <strain evidence="9 10">MUT 4182</strain>
    </source>
</reference>
<dbReference type="HOGENOM" id="CLU_021993_6_0_1"/>
<dbReference type="OrthoDB" id="413079at2759"/>
<dbReference type="Pfam" id="PF07690">
    <property type="entry name" value="MFS_1"/>
    <property type="match status" value="1"/>
</dbReference>
<protein>
    <recommendedName>
        <fullName evidence="8">Major facilitator superfamily (MFS) profile domain-containing protein</fullName>
    </recommendedName>
</protein>
<feature type="transmembrane region" description="Helical" evidence="7">
    <location>
        <begin position="72"/>
        <end position="90"/>
    </location>
</feature>
<dbReference type="GO" id="GO:0016020">
    <property type="term" value="C:membrane"/>
    <property type="evidence" value="ECO:0007669"/>
    <property type="project" value="TreeGrafter"/>
</dbReference>